<gene>
    <name evidence="7" type="ORF">JIG36_25970</name>
</gene>
<dbReference type="EMBL" id="JAENHP010000009">
    <property type="protein sequence ID" value="MBM2619009.1"/>
    <property type="molecule type" value="Genomic_DNA"/>
</dbReference>
<evidence type="ECO:0000256" key="3">
    <source>
        <dbReference type="ARBA" id="ARBA00022806"/>
    </source>
</evidence>
<dbReference type="Pfam" id="PF00271">
    <property type="entry name" value="Helicase_C"/>
    <property type="match status" value="1"/>
</dbReference>
<reference evidence="7 8" key="1">
    <citation type="submission" date="2021-01" db="EMBL/GenBank/DDBJ databases">
        <title>Actinoplanes sp. nov. LDG1-06 isolated from lichen.</title>
        <authorList>
            <person name="Saeng-In P."/>
            <person name="Phongsopitanun W."/>
            <person name="Kanchanasin P."/>
            <person name="Yuki M."/>
            <person name="Kudo T."/>
            <person name="Ohkuma M."/>
            <person name="Tanasupawat S."/>
        </authorList>
    </citation>
    <scope>NUCLEOTIDE SEQUENCE [LARGE SCALE GENOMIC DNA]</scope>
    <source>
        <strain evidence="7 8">LDG1-06</strain>
    </source>
</reference>
<evidence type="ECO:0000313" key="7">
    <source>
        <dbReference type="EMBL" id="MBM2619009.1"/>
    </source>
</evidence>
<protein>
    <submittedName>
        <fullName evidence="7">DEAD/DEAH box helicase</fullName>
    </submittedName>
</protein>
<comment type="caution">
    <text evidence="7">The sequence shown here is derived from an EMBL/GenBank/DDBJ whole genome shotgun (WGS) entry which is preliminary data.</text>
</comment>
<dbReference type="GO" id="GO:0004386">
    <property type="term" value="F:helicase activity"/>
    <property type="evidence" value="ECO:0007669"/>
    <property type="project" value="UniProtKB-KW"/>
</dbReference>
<dbReference type="InterPro" id="IPR014001">
    <property type="entry name" value="Helicase_ATP-bd"/>
</dbReference>
<keyword evidence="8" id="KW-1185">Reference proteome</keyword>
<evidence type="ECO:0000256" key="2">
    <source>
        <dbReference type="ARBA" id="ARBA00022801"/>
    </source>
</evidence>
<dbReference type="InterPro" id="IPR001650">
    <property type="entry name" value="Helicase_C-like"/>
</dbReference>
<dbReference type="SUPFAM" id="SSF52540">
    <property type="entry name" value="P-loop containing nucleoside triphosphate hydrolases"/>
    <property type="match status" value="1"/>
</dbReference>
<sequence length="513" mass="56700">MWELARSGLRQLLAARPGQTKHDLLPALLRSGFSGLTASDVNRLLYGDRSAFTHDGSALPRWRLNSAEHVTHGTYAGPQPRAWQIEALAAWNAAGRRGIVEAVTGTGKTTVGVLAAAEAVDRGERVLVLVPGRELLDQWHEILQRELRTVRVGRLTSGHDDSFLTHSVLVATVQTAARCSVFPIGRAGLLIADEVHRYGARTYAMALDNRFEARLGLTATYAREDNGLDEHLKPYFGDVVARCSYERGLADGILAPFRVAFVETAFRPDERALYEECDQRVRALRHRLVVQHGCPPEPFGEFLAEVARLGHGGHIATRDARRYLNAFSERRQLLANCAGKYDALERLVPATRASDRGLVFGETKECATDVAEILRRHGVEAHALTSEMPSPVRRKVLTSFKNGEIRMIAAPRLLDEGIDVPEADLGIVFAASRSRRQMIQRMGRVIRPKRDGRPATFVVLFVGGTSEDPEFGAHADFVDELIGVAEDVSVFRSNTSGQELLDWYGTGSWERAQ</sequence>
<evidence type="ECO:0000313" key="8">
    <source>
        <dbReference type="Proteomes" id="UP000632138"/>
    </source>
</evidence>
<dbReference type="Pfam" id="PF04851">
    <property type="entry name" value="ResIII"/>
    <property type="match status" value="1"/>
</dbReference>
<evidence type="ECO:0000256" key="4">
    <source>
        <dbReference type="ARBA" id="ARBA00022840"/>
    </source>
</evidence>
<proteinExistence type="predicted"/>
<dbReference type="SMART" id="SM00487">
    <property type="entry name" value="DEXDc"/>
    <property type="match status" value="1"/>
</dbReference>
<keyword evidence="3 7" id="KW-0347">Helicase</keyword>
<dbReference type="Proteomes" id="UP000632138">
    <property type="component" value="Unassembled WGS sequence"/>
</dbReference>
<feature type="domain" description="Helicase C-terminal" evidence="6">
    <location>
        <begin position="343"/>
        <end position="501"/>
    </location>
</feature>
<keyword evidence="2" id="KW-0378">Hydrolase</keyword>
<dbReference type="InterPro" id="IPR050615">
    <property type="entry name" value="ATP-dep_DNA_Helicase"/>
</dbReference>
<dbReference type="CDD" id="cd17926">
    <property type="entry name" value="DEXHc_RE"/>
    <property type="match status" value="1"/>
</dbReference>
<dbReference type="Gene3D" id="3.40.50.300">
    <property type="entry name" value="P-loop containing nucleotide triphosphate hydrolases"/>
    <property type="match status" value="2"/>
</dbReference>
<dbReference type="PROSITE" id="PS51194">
    <property type="entry name" value="HELICASE_CTER"/>
    <property type="match status" value="1"/>
</dbReference>
<dbReference type="SMART" id="SM00490">
    <property type="entry name" value="HELICc"/>
    <property type="match status" value="1"/>
</dbReference>
<evidence type="ECO:0000259" key="5">
    <source>
        <dbReference type="PROSITE" id="PS51192"/>
    </source>
</evidence>
<dbReference type="InterPro" id="IPR027417">
    <property type="entry name" value="P-loop_NTPase"/>
</dbReference>
<organism evidence="7 8">
    <name type="scientific">Paractinoplanes ovalisporus</name>
    <dbReference type="NCBI Taxonomy" id="2810368"/>
    <lineage>
        <taxon>Bacteria</taxon>
        <taxon>Bacillati</taxon>
        <taxon>Actinomycetota</taxon>
        <taxon>Actinomycetes</taxon>
        <taxon>Micromonosporales</taxon>
        <taxon>Micromonosporaceae</taxon>
        <taxon>Paractinoplanes</taxon>
    </lineage>
</organism>
<dbReference type="InterPro" id="IPR006935">
    <property type="entry name" value="Helicase/UvrB_N"/>
</dbReference>
<evidence type="ECO:0000259" key="6">
    <source>
        <dbReference type="PROSITE" id="PS51194"/>
    </source>
</evidence>
<dbReference type="PANTHER" id="PTHR11274">
    <property type="entry name" value="RAD25/XP-B DNA REPAIR HELICASE"/>
    <property type="match status" value="1"/>
</dbReference>
<dbReference type="RefSeq" id="WP_203379026.1">
    <property type="nucleotide sequence ID" value="NZ_JAENHP010000009.1"/>
</dbReference>
<feature type="domain" description="Helicase ATP-binding" evidence="5">
    <location>
        <begin position="89"/>
        <end position="239"/>
    </location>
</feature>
<accession>A0ABS2AIF1</accession>
<keyword evidence="1" id="KW-0547">Nucleotide-binding</keyword>
<dbReference type="PANTHER" id="PTHR11274:SF0">
    <property type="entry name" value="GENERAL TRANSCRIPTION AND DNA REPAIR FACTOR IIH HELICASE SUBUNIT XPB"/>
    <property type="match status" value="1"/>
</dbReference>
<dbReference type="PROSITE" id="PS51192">
    <property type="entry name" value="HELICASE_ATP_BIND_1"/>
    <property type="match status" value="1"/>
</dbReference>
<keyword evidence="4" id="KW-0067">ATP-binding</keyword>
<evidence type="ECO:0000256" key="1">
    <source>
        <dbReference type="ARBA" id="ARBA00022741"/>
    </source>
</evidence>
<name>A0ABS2AIF1_9ACTN</name>